<dbReference type="AlphaFoldDB" id="A0AA48GW26"/>
<dbReference type="PANTHER" id="PTHR30106:SF1">
    <property type="entry name" value="UPF0324 MEMBRANE PROTEIN FN0533"/>
    <property type="match status" value="1"/>
</dbReference>
<evidence type="ECO:0000256" key="3">
    <source>
        <dbReference type="ARBA" id="ARBA00022475"/>
    </source>
</evidence>
<dbReference type="KEGG" id="msea:METESE_22970"/>
<gene>
    <name evidence="8" type="ORF">METESE_22970</name>
</gene>
<feature type="transmembrane region" description="Helical" evidence="7">
    <location>
        <begin position="78"/>
        <end position="96"/>
    </location>
</feature>
<accession>A0AA48GW26</accession>
<evidence type="ECO:0000256" key="2">
    <source>
        <dbReference type="ARBA" id="ARBA00007977"/>
    </source>
</evidence>
<dbReference type="EMBL" id="AP027081">
    <property type="protein sequence ID" value="BDU77339.1"/>
    <property type="molecule type" value="Genomic_DNA"/>
</dbReference>
<feature type="transmembrane region" description="Helical" evidence="7">
    <location>
        <begin position="230"/>
        <end position="248"/>
    </location>
</feature>
<dbReference type="InterPro" id="IPR018383">
    <property type="entry name" value="UPF0324_pro"/>
</dbReference>
<keyword evidence="9" id="KW-1185">Reference proteome</keyword>
<evidence type="ECO:0000313" key="9">
    <source>
        <dbReference type="Proteomes" id="UP001228113"/>
    </source>
</evidence>
<dbReference type="GO" id="GO:0005886">
    <property type="term" value="C:plasma membrane"/>
    <property type="evidence" value="ECO:0007669"/>
    <property type="project" value="UniProtKB-SubCell"/>
</dbReference>
<dbReference type="Proteomes" id="UP001228113">
    <property type="component" value="Chromosome"/>
</dbReference>
<evidence type="ECO:0000256" key="5">
    <source>
        <dbReference type="ARBA" id="ARBA00022989"/>
    </source>
</evidence>
<comment type="subcellular location">
    <subcellularLocation>
        <location evidence="1">Cell membrane</location>
        <topology evidence="1">Multi-pass membrane protein</topology>
    </subcellularLocation>
</comment>
<feature type="transmembrane region" description="Helical" evidence="7">
    <location>
        <begin position="196"/>
        <end position="218"/>
    </location>
</feature>
<reference evidence="8" key="1">
    <citation type="journal article" date="2023" name="Int. J. Syst. Evol. Microbiol.">
        <title>Mesoterricola silvestris gen. nov., sp. nov., Mesoterricola sediminis sp. nov., Geothrix oryzae sp. nov., Geothrix edaphica sp. nov., Geothrix rubra sp. nov., and Geothrix limicola sp. nov., six novel members of Acidobacteriota isolated from soils.</title>
        <authorList>
            <person name="Itoh H."/>
            <person name="Sugisawa Y."/>
            <person name="Mise K."/>
            <person name="Xu Z."/>
            <person name="Kuniyasu M."/>
            <person name="Ushijima N."/>
            <person name="Kawano K."/>
            <person name="Kobayashi E."/>
            <person name="Shiratori Y."/>
            <person name="Masuda Y."/>
            <person name="Senoo K."/>
        </authorList>
    </citation>
    <scope>NUCLEOTIDE SEQUENCE</scope>
    <source>
        <strain evidence="8">W786</strain>
    </source>
</reference>
<feature type="transmembrane region" description="Helical" evidence="7">
    <location>
        <begin position="260"/>
        <end position="280"/>
    </location>
</feature>
<keyword evidence="4 7" id="KW-0812">Transmembrane</keyword>
<keyword evidence="5 7" id="KW-1133">Transmembrane helix</keyword>
<protein>
    <submittedName>
        <fullName evidence="8">UPF0324 membrane protein</fullName>
    </submittedName>
</protein>
<feature type="transmembrane region" description="Helical" evidence="7">
    <location>
        <begin position="292"/>
        <end position="311"/>
    </location>
</feature>
<proteinExistence type="inferred from homology"/>
<evidence type="ECO:0000256" key="7">
    <source>
        <dbReference type="SAM" id="Phobius"/>
    </source>
</evidence>
<evidence type="ECO:0000256" key="6">
    <source>
        <dbReference type="ARBA" id="ARBA00023136"/>
    </source>
</evidence>
<dbReference type="PANTHER" id="PTHR30106">
    <property type="entry name" value="INNER MEMBRANE PROTEIN YEIH-RELATED"/>
    <property type="match status" value="1"/>
</dbReference>
<feature type="transmembrane region" description="Helical" evidence="7">
    <location>
        <begin position="138"/>
        <end position="161"/>
    </location>
</feature>
<evidence type="ECO:0000256" key="4">
    <source>
        <dbReference type="ARBA" id="ARBA00022692"/>
    </source>
</evidence>
<feature type="transmembrane region" description="Helical" evidence="7">
    <location>
        <begin position="108"/>
        <end position="126"/>
    </location>
</feature>
<sequence>MDRTTLARLLWPLAAAATLLPWTGSATALVGGALLALLLGNPYQALFKRWTSRLLAWSVIGLGAGMDLRVVLRAGFHGLGYTAVTILLTLALGIWLARRMGVAGNTGILVSAGTAICGGSAIAAVAPVLSAEEHETSVALGTVFLLNAAALVVFPAVGHLLHMDQAPFGFWSALAIHDTSSVVGAALSYGPKALEIAVTLKLARALWIVPVALGIGLVRKEGGKAKGKRPWFILGFLVAAALATYVPVLHQPGVMVARVARQGLVLTLFLIGSGLTAETLRKVGLRPFLHGLLLWILVGGATLGAVLAGLLHP</sequence>
<evidence type="ECO:0000313" key="8">
    <source>
        <dbReference type="EMBL" id="BDU77339.1"/>
    </source>
</evidence>
<feature type="transmembrane region" description="Helical" evidence="7">
    <location>
        <begin position="54"/>
        <end position="72"/>
    </location>
</feature>
<organism evidence="8 9">
    <name type="scientific">Mesoterricola sediminis</name>
    <dbReference type="NCBI Taxonomy" id="2927980"/>
    <lineage>
        <taxon>Bacteria</taxon>
        <taxon>Pseudomonadati</taxon>
        <taxon>Acidobacteriota</taxon>
        <taxon>Holophagae</taxon>
        <taxon>Holophagales</taxon>
        <taxon>Holophagaceae</taxon>
        <taxon>Mesoterricola</taxon>
    </lineage>
</organism>
<dbReference type="RefSeq" id="WP_316410244.1">
    <property type="nucleotide sequence ID" value="NZ_AP027081.1"/>
</dbReference>
<evidence type="ECO:0000256" key="1">
    <source>
        <dbReference type="ARBA" id="ARBA00004651"/>
    </source>
</evidence>
<keyword evidence="3" id="KW-1003">Cell membrane</keyword>
<keyword evidence="6 7" id="KW-0472">Membrane</keyword>
<dbReference type="Pfam" id="PF03601">
    <property type="entry name" value="Cons_hypoth698"/>
    <property type="match status" value="1"/>
</dbReference>
<comment type="similarity">
    <text evidence="2">Belongs to the UPF0324 family.</text>
</comment>
<name>A0AA48GW26_9BACT</name>